<organism evidence="1">
    <name type="scientific">hydrothermal vent metagenome</name>
    <dbReference type="NCBI Taxonomy" id="652676"/>
    <lineage>
        <taxon>unclassified sequences</taxon>
        <taxon>metagenomes</taxon>
        <taxon>ecological metagenomes</taxon>
    </lineage>
</organism>
<evidence type="ECO:0008006" key="2">
    <source>
        <dbReference type="Google" id="ProtNLM"/>
    </source>
</evidence>
<evidence type="ECO:0000313" key="1">
    <source>
        <dbReference type="EMBL" id="VAW85378.1"/>
    </source>
</evidence>
<accession>A0A3B0YWI2</accession>
<dbReference type="EMBL" id="UOFO01000070">
    <property type="protein sequence ID" value="VAW85378.1"/>
    <property type="molecule type" value="Genomic_DNA"/>
</dbReference>
<name>A0A3B0YWI2_9ZZZZ</name>
<protein>
    <recommendedName>
        <fullName evidence="2">Tetratricopeptide repeat protein</fullName>
    </recommendedName>
</protein>
<dbReference type="AlphaFoldDB" id="A0A3B0YWI2"/>
<sequence length="251" mass="29274">MFISQNKTIVSEIHDGQDTNIDFSYIEPCFLNRKHWISHPPLDLYDSASHYLAHQVSRQPNILINHVQRIYLHAAAKNTEHTYAALLDLYLILGEKGEKLRKRLSFQCKKFLNAEQYNVLSELSLHSENAQNEYPVLAHSILCRILSNRNIVSRTENNKELHVQNVIDEARDRVDYGQVNEAQTLLEKALIESPERADIATDLLEIYRYTRNREALSDMLSNLTKTQFKDAHTWKTIASELEQYERQLESH</sequence>
<reference evidence="1" key="1">
    <citation type="submission" date="2018-06" db="EMBL/GenBank/DDBJ databases">
        <authorList>
            <person name="Zhirakovskaya E."/>
        </authorList>
    </citation>
    <scope>NUCLEOTIDE SEQUENCE</scope>
</reference>
<gene>
    <name evidence="1" type="ORF">MNBD_GAMMA16-1661</name>
</gene>
<proteinExistence type="predicted"/>